<feature type="transmembrane region" description="Helical" evidence="1">
    <location>
        <begin position="121"/>
        <end position="147"/>
    </location>
</feature>
<keyword evidence="1" id="KW-0472">Membrane</keyword>
<protein>
    <submittedName>
        <fullName evidence="2">ECF transporter S component</fullName>
    </submittedName>
</protein>
<dbReference type="Proteomes" id="UP001480973">
    <property type="component" value="Unassembled WGS sequence"/>
</dbReference>
<feature type="transmembrane region" description="Helical" evidence="1">
    <location>
        <begin position="77"/>
        <end position="100"/>
    </location>
</feature>
<dbReference type="Pfam" id="PF12822">
    <property type="entry name" value="ECF_trnsprt"/>
    <property type="match status" value="1"/>
</dbReference>
<reference evidence="2 3" key="1">
    <citation type="submission" date="2024-03" db="EMBL/GenBank/DDBJ databases">
        <title>Human intestinal bacterial collection.</title>
        <authorList>
            <person name="Pauvert C."/>
            <person name="Hitch T.C.A."/>
            <person name="Clavel T."/>
        </authorList>
    </citation>
    <scope>NUCLEOTIDE SEQUENCE [LARGE SCALE GENOMIC DNA]</scope>
    <source>
        <strain evidence="2 3">CLA-JM-H10</strain>
    </source>
</reference>
<dbReference type="EMBL" id="JBBMES010000002">
    <property type="protein sequence ID" value="MEQ2533921.1"/>
    <property type="molecule type" value="Genomic_DNA"/>
</dbReference>
<comment type="caution">
    <text evidence="2">The sequence shown here is derived from an EMBL/GenBank/DDBJ whole genome shotgun (WGS) entry which is preliminary data.</text>
</comment>
<evidence type="ECO:0000313" key="3">
    <source>
        <dbReference type="Proteomes" id="UP001480973"/>
    </source>
</evidence>
<name>A0ABV1GLB7_9FIRM</name>
<keyword evidence="3" id="KW-1185">Reference proteome</keyword>
<organism evidence="2 3">
    <name type="scientific">Lachnospira intestinalis</name>
    <dbReference type="NCBI Taxonomy" id="3133158"/>
    <lineage>
        <taxon>Bacteria</taxon>
        <taxon>Bacillati</taxon>
        <taxon>Bacillota</taxon>
        <taxon>Clostridia</taxon>
        <taxon>Lachnospirales</taxon>
        <taxon>Lachnospiraceae</taxon>
        <taxon>Lachnospira</taxon>
    </lineage>
</organism>
<dbReference type="Gene3D" id="1.10.1760.20">
    <property type="match status" value="1"/>
</dbReference>
<keyword evidence="1" id="KW-0812">Transmembrane</keyword>
<dbReference type="InterPro" id="IPR024529">
    <property type="entry name" value="ECF_trnsprt_substrate-spec"/>
</dbReference>
<feature type="transmembrane region" description="Helical" evidence="1">
    <location>
        <begin position="38"/>
        <end position="65"/>
    </location>
</feature>
<feature type="transmembrane region" description="Helical" evidence="1">
    <location>
        <begin position="167"/>
        <end position="190"/>
    </location>
</feature>
<evidence type="ECO:0000313" key="2">
    <source>
        <dbReference type="EMBL" id="MEQ2533921.1"/>
    </source>
</evidence>
<feature type="transmembrane region" description="Helical" evidence="1">
    <location>
        <begin position="13"/>
        <end position="31"/>
    </location>
</feature>
<keyword evidence="1" id="KW-1133">Transmembrane helix</keyword>
<evidence type="ECO:0000256" key="1">
    <source>
        <dbReference type="SAM" id="Phobius"/>
    </source>
</evidence>
<proteinExistence type="predicted"/>
<sequence length="212" mass="22521">MNSKGNTKFLVELALMVAIIIVMALTPLGYIKTPGLSVTLLTIPVTVGAVMLGPAGGAVCGAAFGLTSFYQTFGMSAFGSVLLTINPFGTFITTVVMRVLEGWLTGLIFKALRQSKHLTKASFYIASLACPLLNTLLFMSSLVIFFYNTEYIQGFAQAFGATNPFMFVIAFVGVQGAIEAVICFVVGSILTRTLYKVLKAGGVKNESAKSVL</sequence>
<gene>
    <name evidence="2" type="ORF">WMO38_02205</name>
</gene>
<accession>A0ABV1GLB7</accession>